<reference evidence="3 4" key="1">
    <citation type="journal article" date="2019" name="Int. J. Syst. Evol. Microbiol.">
        <title>The Global Catalogue of Microorganisms (GCM) 10K type strain sequencing project: providing services to taxonomists for standard genome sequencing and annotation.</title>
        <authorList>
            <consortium name="The Broad Institute Genomics Platform"/>
            <consortium name="The Broad Institute Genome Sequencing Center for Infectious Disease"/>
            <person name="Wu L."/>
            <person name="Ma J."/>
        </authorList>
    </citation>
    <scope>NUCLEOTIDE SEQUENCE [LARGE SCALE GENOMIC DNA]</scope>
    <source>
        <strain evidence="3 4">JCM 15914</strain>
    </source>
</reference>
<dbReference type="InterPro" id="IPR029058">
    <property type="entry name" value="AB_hydrolase_fold"/>
</dbReference>
<protein>
    <submittedName>
        <fullName evidence="3">Alpha/beta fold hydrolase</fullName>
    </submittedName>
</protein>
<dbReference type="Pfam" id="PF00561">
    <property type="entry name" value="Abhydrolase_1"/>
    <property type="match status" value="1"/>
</dbReference>
<proteinExistence type="predicted"/>
<dbReference type="GO" id="GO:0016787">
    <property type="term" value="F:hydrolase activity"/>
    <property type="evidence" value="ECO:0007669"/>
    <property type="project" value="UniProtKB-KW"/>
</dbReference>
<dbReference type="PANTHER" id="PTHR46118:SF4">
    <property type="entry name" value="PROTEIN ABHD11"/>
    <property type="match status" value="1"/>
</dbReference>
<dbReference type="Proteomes" id="UP001500166">
    <property type="component" value="Unassembled WGS sequence"/>
</dbReference>
<dbReference type="PRINTS" id="PR00412">
    <property type="entry name" value="EPOXHYDRLASE"/>
</dbReference>
<dbReference type="SUPFAM" id="SSF53474">
    <property type="entry name" value="alpha/beta-Hydrolases"/>
    <property type="match status" value="1"/>
</dbReference>
<dbReference type="RefSeq" id="WP_344224061.1">
    <property type="nucleotide sequence ID" value="NZ_BAAAQA010000012.1"/>
</dbReference>
<evidence type="ECO:0000313" key="3">
    <source>
        <dbReference type="EMBL" id="GAA2114357.1"/>
    </source>
</evidence>
<sequence>MTDTSSTTVHSVETGEGDHRVVFLHGLFGRGKNFSMIAKGLQPEFRSLLVDLPNHGQSDWTEELDYLQLADQVAEHLKSGFAADGPVDVVGHSMGGKVAMVLALRHPDLVRKLVIIDISPVGSGSGRSEFHHLLNALAEVDIDSAERRSDVDAALQEPIPEAGVRGFLLQNLKNDGDGLRWQPNLALLRSELETIMGFPDIETELDKAQFPGRVLWIAGEKSNYVKDEDEPVMRSLFPSTIRLKVRGASHWVHSDRPQEVINALRTFLLSERE</sequence>
<accession>A0ABN2XP28</accession>
<dbReference type="Gene3D" id="3.40.50.1820">
    <property type="entry name" value="alpha/beta hydrolase"/>
    <property type="match status" value="1"/>
</dbReference>
<evidence type="ECO:0000256" key="1">
    <source>
        <dbReference type="ARBA" id="ARBA00022801"/>
    </source>
</evidence>
<evidence type="ECO:0000259" key="2">
    <source>
        <dbReference type="Pfam" id="PF00561"/>
    </source>
</evidence>
<dbReference type="EMBL" id="BAAAQA010000012">
    <property type="protein sequence ID" value="GAA2114357.1"/>
    <property type="molecule type" value="Genomic_DNA"/>
</dbReference>
<dbReference type="InterPro" id="IPR000639">
    <property type="entry name" value="Epox_hydrolase-like"/>
</dbReference>
<comment type="caution">
    <text evidence="3">The sequence shown here is derived from an EMBL/GenBank/DDBJ whole genome shotgun (WGS) entry which is preliminary data.</text>
</comment>
<keyword evidence="1 3" id="KW-0378">Hydrolase</keyword>
<organism evidence="3 4">
    <name type="scientific">Kocuria atrinae</name>
    <dbReference type="NCBI Taxonomy" id="592377"/>
    <lineage>
        <taxon>Bacteria</taxon>
        <taxon>Bacillati</taxon>
        <taxon>Actinomycetota</taxon>
        <taxon>Actinomycetes</taxon>
        <taxon>Micrococcales</taxon>
        <taxon>Micrococcaceae</taxon>
        <taxon>Kocuria</taxon>
    </lineage>
</organism>
<name>A0ABN2XP28_9MICC</name>
<gene>
    <name evidence="3" type="ORF">GCM10009824_11550</name>
</gene>
<dbReference type="PRINTS" id="PR00111">
    <property type="entry name" value="ABHYDROLASE"/>
</dbReference>
<evidence type="ECO:0000313" key="4">
    <source>
        <dbReference type="Proteomes" id="UP001500166"/>
    </source>
</evidence>
<dbReference type="InterPro" id="IPR000073">
    <property type="entry name" value="AB_hydrolase_1"/>
</dbReference>
<dbReference type="PANTHER" id="PTHR46118">
    <property type="entry name" value="PROTEIN ABHD11"/>
    <property type="match status" value="1"/>
</dbReference>
<feature type="domain" description="AB hydrolase-1" evidence="2">
    <location>
        <begin position="21"/>
        <end position="257"/>
    </location>
</feature>
<keyword evidence="4" id="KW-1185">Reference proteome</keyword>